<evidence type="ECO:0000256" key="12">
    <source>
        <dbReference type="ARBA" id="ARBA00023180"/>
    </source>
</evidence>
<evidence type="ECO:0000313" key="17">
    <source>
        <dbReference type="EnsemblPlants" id="Kaladp0071s0102.2.v1.1"/>
    </source>
</evidence>
<dbReference type="InterPro" id="IPR001079">
    <property type="entry name" value="Galectin_CRD"/>
</dbReference>
<dbReference type="PROSITE" id="PS51304">
    <property type="entry name" value="GALECTIN"/>
    <property type="match status" value="1"/>
</dbReference>
<dbReference type="Gramene" id="Kaladp0071s0102.2.v1.1">
    <property type="protein sequence ID" value="Kaladp0071s0102.2.v1.1"/>
    <property type="gene ID" value="Kaladp0071s0102.v1.1"/>
</dbReference>
<dbReference type="GO" id="GO:1901137">
    <property type="term" value="P:carbohydrate derivative biosynthetic process"/>
    <property type="evidence" value="ECO:0007669"/>
    <property type="project" value="UniProtKB-ARBA"/>
</dbReference>
<keyword evidence="7 15" id="KW-0812">Transmembrane</keyword>
<feature type="domain" description="Galectin" evidence="16">
    <location>
        <begin position="162"/>
        <end position="353"/>
    </location>
</feature>
<dbReference type="InterPro" id="IPR002659">
    <property type="entry name" value="Glyco_trans_31"/>
</dbReference>
<keyword evidence="11 15" id="KW-0472">Membrane</keyword>
<feature type="transmembrane region" description="Helical" evidence="15">
    <location>
        <begin position="12"/>
        <end position="30"/>
    </location>
</feature>
<evidence type="ECO:0000256" key="7">
    <source>
        <dbReference type="ARBA" id="ARBA00022692"/>
    </source>
</evidence>
<feature type="region of interest" description="Disordered" evidence="14">
    <location>
        <begin position="41"/>
        <end position="69"/>
    </location>
</feature>
<dbReference type="Pfam" id="PF00337">
    <property type="entry name" value="Gal-bind_lectin"/>
    <property type="match status" value="1"/>
</dbReference>
<keyword evidence="10" id="KW-0333">Golgi apparatus</keyword>
<dbReference type="Proteomes" id="UP000594263">
    <property type="component" value="Unplaced"/>
</dbReference>
<dbReference type="Gene3D" id="3.90.550.50">
    <property type="match status" value="1"/>
</dbReference>
<dbReference type="GO" id="GO:0010488">
    <property type="term" value="F:UDP-galactose:N-glycan beta-1,3-galactosyltransferase activity"/>
    <property type="evidence" value="ECO:0007669"/>
    <property type="project" value="TreeGrafter"/>
</dbReference>
<dbReference type="OMA" id="GIWIEEM"/>
<name>A0A7N0ULM9_KALFE</name>
<dbReference type="InterPro" id="IPR013320">
    <property type="entry name" value="ConA-like_dom_sf"/>
</dbReference>
<dbReference type="SUPFAM" id="SSF49899">
    <property type="entry name" value="Concanavalin A-like lectins/glucanases"/>
    <property type="match status" value="1"/>
</dbReference>
<keyword evidence="8" id="KW-0735">Signal-anchor</keyword>
<feature type="compositionally biased region" description="Polar residues" evidence="14">
    <location>
        <begin position="49"/>
        <end position="62"/>
    </location>
</feature>
<dbReference type="PANTHER" id="PTHR11214">
    <property type="entry name" value="BETA-1,3-N-ACETYLGLUCOSAMINYLTRANSFERASE"/>
    <property type="match status" value="1"/>
</dbReference>
<proteinExistence type="inferred from homology"/>
<reference evidence="17" key="1">
    <citation type="submission" date="2021-01" db="UniProtKB">
        <authorList>
            <consortium name="EnsemblPlants"/>
        </authorList>
    </citation>
    <scope>IDENTIFICATION</scope>
</reference>
<comment type="subcellular location">
    <subcellularLocation>
        <location evidence="2">Golgi apparatus membrane</location>
        <topology evidence="2">Single-pass type II membrane protein</topology>
    </subcellularLocation>
</comment>
<keyword evidence="5" id="KW-0328">Glycosyltransferase</keyword>
<organism evidence="17 18">
    <name type="scientific">Kalanchoe fedtschenkoi</name>
    <name type="common">Lavender scallops</name>
    <name type="synonym">South American air plant</name>
    <dbReference type="NCBI Taxonomy" id="63787"/>
    <lineage>
        <taxon>Eukaryota</taxon>
        <taxon>Viridiplantae</taxon>
        <taxon>Streptophyta</taxon>
        <taxon>Embryophyta</taxon>
        <taxon>Tracheophyta</taxon>
        <taxon>Spermatophyta</taxon>
        <taxon>Magnoliopsida</taxon>
        <taxon>eudicotyledons</taxon>
        <taxon>Gunneridae</taxon>
        <taxon>Pentapetalae</taxon>
        <taxon>Saxifragales</taxon>
        <taxon>Crassulaceae</taxon>
        <taxon>Kalanchoe</taxon>
    </lineage>
</organism>
<accession>A0A7N0ULM9</accession>
<keyword evidence="6" id="KW-0808">Transferase</keyword>
<dbReference type="UniPathway" id="UPA00378"/>
<dbReference type="Gramene" id="Kaladp0071s0102.1.v1.1">
    <property type="protein sequence ID" value="Kaladp0071s0102.1.v1.1"/>
    <property type="gene ID" value="Kaladp0071s0102.v1.1"/>
</dbReference>
<evidence type="ECO:0000256" key="13">
    <source>
        <dbReference type="ARBA" id="ARBA00023211"/>
    </source>
</evidence>
<evidence type="ECO:0000259" key="16">
    <source>
        <dbReference type="PROSITE" id="PS51304"/>
    </source>
</evidence>
<dbReference type="PANTHER" id="PTHR11214:SF129">
    <property type="entry name" value="BETA-1,3-GALACTOSYLTRANSFERASE GALT1"/>
    <property type="match status" value="1"/>
</dbReference>
<evidence type="ECO:0000256" key="6">
    <source>
        <dbReference type="ARBA" id="ARBA00022679"/>
    </source>
</evidence>
<dbReference type="AlphaFoldDB" id="A0A7N0ULM9"/>
<evidence type="ECO:0000256" key="11">
    <source>
        <dbReference type="ARBA" id="ARBA00023136"/>
    </source>
</evidence>
<evidence type="ECO:0000256" key="8">
    <source>
        <dbReference type="ARBA" id="ARBA00022968"/>
    </source>
</evidence>
<comment type="pathway">
    <text evidence="3">Protein modification; protein glycosylation.</text>
</comment>
<evidence type="ECO:0000256" key="3">
    <source>
        <dbReference type="ARBA" id="ARBA00004922"/>
    </source>
</evidence>
<evidence type="ECO:0000256" key="10">
    <source>
        <dbReference type="ARBA" id="ARBA00023034"/>
    </source>
</evidence>
<dbReference type="SMART" id="SM00908">
    <property type="entry name" value="Gal-bind_lectin"/>
    <property type="match status" value="1"/>
</dbReference>
<dbReference type="GO" id="GO:0000139">
    <property type="term" value="C:Golgi membrane"/>
    <property type="evidence" value="ECO:0007669"/>
    <property type="project" value="UniProtKB-SubCell"/>
</dbReference>
<comment type="cofactor">
    <cofactor evidence="1">
        <name>Mn(2+)</name>
        <dbReference type="ChEBI" id="CHEBI:29035"/>
    </cofactor>
</comment>
<dbReference type="Pfam" id="PF01762">
    <property type="entry name" value="Galactosyl_T"/>
    <property type="match status" value="1"/>
</dbReference>
<dbReference type="CDD" id="cd00070">
    <property type="entry name" value="GLECT"/>
    <property type="match status" value="1"/>
</dbReference>
<dbReference type="EnsemblPlants" id="Kaladp0071s0102.1.v1.1">
    <property type="protein sequence ID" value="Kaladp0071s0102.1.v1.1"/>
    <property type="gene ID" value="Kaladp0071s0102.v1.1"/>
</dbReference>
<keyword evidence="18" id="KW-1185">Reference proteome</keyword>
<keyword evidence="12" id="KW-0325">Glycoprotein</keyword>
<evidence type="ECO:0000256" key="1">
    <source>
        <dbReference type="ARBA" id="ARBA00001936"/>
    </source>
</evidence>
<evidence type="ECO:0000256" key="15">
    <source>
        <dbReference type="SAM" id="Phobius"/>
    </source>
</evidence>
<evidence type="ECO:0000256" key="4">
    <source>
        <dbReference type="ARBA" id="ARBA00008661"/>
    </source>
</evidence>
<evidence type="ECO:0000313" key="18">
    <source>
        <dbReference type="Proteomes" id="UP000594263"/>
    </source>
</evidence>
<evidence type="ECO:0000256" key="14">
    <source>
        <dbReference type="SAM" id="MobiDB-lite"/>
    </source>
</evidence>
<dbReference type="EnsemblPlants" id="Kaladp0071s0102.2.v1.1">
    <property type="protein sequence ID" value="Kaladp0071s0102.2.v1.1"/>
    <property type="gene ID" value="Kaladp0071s0102.v1.1"/>
</dbReference>
<comment type="similarity">
    <text evidence="4">Belongs to the glycosyltransferase 31 family.</text>
</comment>
<dbReference type="Gene3D" id="2.60.120.200">
    <property type="match status" value="1"/>
</dbReference>
<keyword evidence="9 15" id="KW-1133">Transmembrane helix</keyword>
<evidence type="ECO:0000256" key="2">
    <source>
        <dbReference type="ARBA" id="ARBA00004323"/>
    </source>
</evidence>
<protein>
    <recommendedName>
        <fullName evidence="16">Galectin domain-containing protein</fullName>
    </recommendedName>
</protein>
<dbReference type="GO" id="GO:0030246">
    <property type="term" value="F:carbohydrate binding"/>
    <property type="evidence" value="ECO:0007669"/>
    <property type="project" value="InterPro"/>
</dbReference>
<dbReference type="FunFam" id="3.90.550.50:FF:000015">
    <property type="entry name" value="Beta-1,3-galactosyltransferase GALT1"/>
    <property type="match status" value="1"/>
</dbReference>
<sequence>MMKGSPLLRKRYGYVIITSLIMMLVLRYGVMKNSITSNYQSSALSSNSTDPNSLSGGFPSSTKDPEDSSRVFSSDIVVSGFFDKVNTSLKDHQCLQTWTHLKQLISNPEVLPNAVEAVKEAKSAWHGLLVSAEDGHQNTTREKQCPFFLNDMNMTELGNSEFRLRAPCGLTQGSSITIIGIPNGLLGNFRIDLTGEALPGEPDPPIILHYNVRLQGDKITEEPVIVQNTWTIAHDWGEEERCPVPTPENNKKVDELDMCNQLIGEYRNQTSIRHLNGTGQPPAARQEPKRRKFFPFSQGRLFVATLRVGLDGIHMTVDGKHVSSFAYRESLEPWLASEVRISGDLKLVSVIASGLPASEEADHVVDLEALKSVPMLPHAPLDLMVGVFSTANNFKRRMAVRRTWMQYPAVRSGTVAVRFFVGLHKNQIVNEELWSEAQTYGDIQLMPFVDYYSLLTWKTLAICTFGTEVVSAKYVMKTDDDALVRVDEVLQTLNRLNSTQGLLYGLIESDSEPNRNPDSKWFISGEEWRDEHYPPWAHGPGYVISQDIAEAVYKRYTKGALKMFKLEDVAMGIWIADMGKDGLKVRYEKDERIHADGCTEGYIVAHYQSPREMLCLWKKLQEEHVAKCCSD</sequence>
<evidence type="ECO:0000256" key="5">
    <source>
        <dbReference type="ARBA" id="ARBA00022676"/>
    </source>
</evidence>
<keyword evidence="13" id="KW-0464">Manganese</keyword>
<evidence type="ECO:0000256" key="9">
    <source>
        <dbReference type="ARBA" id="ARBA00022989"/>
    </source>
</evidence>